<dbReference type="AlphaFoldDB" id="A0AAV2RL35"/>
<dbReference type="Pfam" id="PF13383">
    <property type="entry name" value="Methyltransf_22"/>
    <property type="match status" value="1"/>
</dbReference>
<evidence type="ECO:0000313" key="4">
    <source>
        <dbReference type="Proteomes" id="UP001497623"/>
    </source>
</evidence>
<dbReference type="SUPFAM" id="SSF53335">
    <property type="entry name" value="S-adenosyl-L-methionine-dependent methyltransferases"/>
    <property type="match status" value="1"/>
</dbReference>
<protein>
    <recommendedName>
        <fullName evidence="2">Methyltransferase domain-containing protein</fullName>
    </recommendedName>
</protein>
<keyword evidence="4" id="KW-1185">Reference proteome</keyword>
<keyword evidence="1" id="KW-0472">Membrane</keyword>
<evidence type="ECO:0000313" key="3">
    <source>
        <dbReference type="EMBL" id="CAL4128186.1"/>
    </source>
</evidence>
<keyword evidence="1" id="KW-0812">Transmembrane</keyword>
<feature type="domain" description="Methyltransferase" evidence="2">
    <location>
        <begin position="93"/>
        <end position="231"/>
    </location>
</feature>
<organism evidence="3 4">
    <name type="scientific">Meganyctiphanes norvegica</name>
    <name type="common">Northern krill</name>
    <name type="synonym">Thysanopoda norvegica</name>
    <dbReference type="NCBI Taxonomy" id="48144"/>
    <lineage>
        <taxon>Eukaryota</taxon>
        <taxon>Metazoa</taxon>
        <taxon>Ecdysozoa</taxon>
        <taxon>Arthropoda</taxon>
        <taxon>Crustacea</taxon>
        <taxon>Multicrustacea</taxon>
        <taxon>Malacostraca</taxon>
        <taxon>Eumalacostraca</taxon>
        <taxon>Eucarida</taxon>
        <taxon>Euphausiacea</taxon>
        <taxon>Euphausiidae</taxon>
        <taxon>Meganyctiphanes</taxon>
    </lineage>
</organism>
<dbReference type="Gene3D" id="3.40.50.150">
    <property type="entry name" value="Vaccinia Virus protein VP39"/>
    <property type="match status" value="1"/>
</dbReference>
<keyword evidence="1" id="KW-1133">Transmembrane helix</keyword>
<dbReference type="InterPro" id="IPR029063">
    <property type="entry name" value="SAM-dependent_MTases_sf"/>
</dbReference>
<dbReference type="InterPro" id="IPR026913">
    <property type="entry name" value="METTL24"/>
</dbReference>
<dbReference type="EMBL" id="CAXKWB010025443">
    <property type="protein sequence ID" value="CAL4128186.1"/>
    <property type="molecule type" value="Genomic_DNA"/>
</dbReference>
<accession>A0AAV2RL35</accession>
<dbReference type="PANTHER" id="PTHR32026">
    <property type="entry name" value="METHYLTRANSFERASE-LIKE PROTEIN 24"/>
    <property type="match status" value="1"/>
</dbReference>
<dbReference type="InterPro" id="IPR025714">
    <property type="entry name" value="Methyltranfer_dom"/>
</dbReference>
<sequence length="292" mass="33848">MRLNAVYRIITYSMLSFGVLILCLVYIFKMEGITQLENFPSTISESLDMDGTTCYLEPLRNTDKYYNFILFPTAAWCIDEATVGNYQVCMDNITKSNCLVYSFGIANHFDFDDSIVQLKDCQVHSFDPTMGVDDHKRGTNIQFHNLGISNYKGSKTMSYIGKKNINTQVDTLYGIIQMLNHTDDNIDVLKLDIEGSELDVILDVAYNYPKLFKKVKQLIMEIHTLEEYYWHTGNSVSTTLADYWKMIQILECQGFHIMYSVKIREWGNIFTFKDKTNGKTRSCCYETSWIKK</sequence>
<evidence type="ECO:0000259" key="2">
    <source>
        <dbReference type="Pfam" id="PF13383"/>
    </source>
</evidence>
<feature type="transmembrane region" description="Helical" evidence="1">
    <location>
        <begin position="6"/>
        <end position="28"/>
    </location>
</feature>
<name>A0AAV2RL35_MEGNR</name>
<comment type="caution">
    <text evidence="3">The sequence shown here is derived from an EMBL/GenBank/DDBJ whole genome shotgun (WGS) entry which is preliminary data.</text>
</comment>
<dbReference type="Proteomes" id="UP001497623">
    <property type="component" value="Unassembled WGS sequence"/>
</dbReference>
<evidence type="ECO:0000256" key="1">
    <source>
        <dbReference type="SAM" id="Phobius"/>
    </source>
</evidence>
<proteinExistence type="predicted"/>
<reference evidence="3 4" key="1">
    <citation type="submission" date="2024-05" db="EMBL/GenBank/DDBJ databases">
        <authorList>
            <person name="Wallberg A."/>
        </authorList>
    </citation>
    <scope>NUCLEOTIDE SEQUENCE [LARGE SCALE GENOMIC DNA]</scope>
</reference>
<dbReference type="PANTHER" id="PTHR32026:SF10">
    <property type="entry name" value="METHYLTRANSFERASE-LIKE PROTEIN 24-RELATED"/>
    <property type="match status" value="1"/>
</dbReference>
<gene>
    <name evidence="3" type="ORF">MNOR_LOCUS25987</name>
</gene>